<dbReference type="NCBIfam" id="NF002673">
    <property type="entry name" value="PRK02399.1-1"/>
    <property type="match status" value="1"/>
</dbReference>
<accession>A0A261SH94</accession>
<dbReference type="InterPro" id="IPR044122">
    <property type="entry name" value="UPF0261_N"/>
</dbReference>
<dbReference type="RefSeq" id="WP_094827339.1">
    <property type="nucleotide sequence ID" value="NZ_NEVL01000003.1"/>
</dbReference>
<dbReference type="HAMAP" id="MF_00677">
    <property type="entry name" value="UPF0261"/>
    <property type="match status" value="1"/>
</dbReference>
<feature type="domain" description="UPF0261" evidence="3">
    <location>
        <begin position="186"/>
        <end position="401"/>
    </location>
</feature>
<name>A0A261SH94_9BORD</name>
<proteinExistence type="inferred from homology"/>
<dbReference type="PIRSF" id="PIRSF033271">
    <property type="entry name" value="UCP033271"/>
    <property type="match status" value="1"/>
</dbReference>
<dbReference type="NCBIfam" id="NF002674">
    <property type="entry name" value="PRK02399.1-2"/>
    <property type="match status" value="1"/>
</dbReference>
<dbReference type="Pfam" id="PF23189">
    <property type="entry name" value="UPF0261_C"/>
    <property type="match status" value="1"/>
</dbReference>
<dbReference type="Gene3D" id="3.40.50.12020">
    <property type="entry name" value="Uncharacterised protein family UPF0261, NN domain"/>
    <property type="match status" value="1"/>
</dbReference>
<dbReference type="PANTHER" id="PTHR31862">
    <property type="entry name" value="UPF0261 DOMAIN PROTEIN (AFU_ORTHOLOGUE AFUA_1G10120)"/>
    <property type="match status" value="1"/>
</dbReference>
<dbReference type="CDD" id="cd15488">
    <property type="entry name" value="Tm-1-like"/>
    <property type="match status" value="1"/>
</dbReference>
<evidence type="ECO:0000259" key="3">
    <source>
        <dbReference type="Pfam" id="PF23189"/>
    </source>
</evidence>
<protein>
    <recommendedName>
        <fullName evidence="1">UPF0261 protein CEG14_16265</fullName>
    </recommendedName>
</protein>
<evidence type="ECO:0000313" key="5">
    <source>
        <dbReference type="Proteomes" id="UP000217005"/>
    </source>
</evidence>
<feature type="domain" description="UPF0261" evidence="2">
    <location>
        <begin position="8"/>
        <end position="176"/>
    </location>
</feature>
<gene>
    <name evidence="4" type="ORF">CEG14_16265</name>
</gene>
<dbReference type="OrthoDB" id="9776369at2"/>
<dbReference type="InterPro" id="IPR008322">
    <property type="entry name" value="UPF0261"/>
</dbReference>
<dbReference type="Pfam" id="PF06792">
    <property type="entry name" value="UPF0261"/>
    <property type="match status" value="1"/>
</dbReference>
<dbReference type="EMBL" id="NEVL01000003">
    <property type="protein sequence ID" value="OZI36535.1"/>
    <property type="molecule type" value="Genomic_DNA"/>
</dbReference>
<dbReference type="Proteomes" id="UP000217005">
    <property type="component" value="Unassembled WGS sequence"/>
</dbReference>
<comment type="similarity">
    <text evidence="1">Belongs to the UPF0261 family.</text>
</comment>
<evidence type="ECO:0000259" key="2">
    <source>
        <dbReference type="Pfam" id="PF06792"/>
    </source>
</evidence>
<organism evidence="4 5">
    <name type="scientific">Bordetella genomosp. 1</name>
    <dbReference type="NCBI Taxonomy" id="1395607"/>
    <lineage>
        <taxon>Bacteria</taxon>
        <taxon>Pseudomonadati</taxon>
        <taxon>Pseudomonadota</taxon>
        <taxon>Betaproteobacteria</taxon>
        <taxon>Burkholderiales</taxon>
        <taxon>Alcaligenaceae</taxon>
        <taxon>Bordetella</taxon>
    </lineage>
</organism>
<comment type="caution">
    <text evidence="4">The sequence shown here is derived from an EMBL/GenBank/DDBJ whole genome shotgun (WGS) entry which is preliminary data.</text>
</comment>
<dbReference type="AlphaFoldDB" id="A0A261SH94"/>
<sequence length="404" mass="42295">MSFDQRPVYVAATFDTKADEAAFLAARLVAAGVPVVSVDVSTGADGAGGADVSAAEVARHHPEGAAAVFTGDRGTAIPAMALAFERFLAARGDVGAVLGLGGSGGTALITPAMRAQPVGVPKLMVSTMASGNVAPYVGPADIAMLYPVTDVAGLNRISRRVLANAAGAIAGAWQAARQPQESDQRDAVGITMFGVTTPCVREVAALLHERYDTLVFHATGTGGQSMEKLLDSHLLGGVLDLTTTEVCDLLFGGVLACTPDRFGAVARTGAPYVGSCGALDMVNFGEPASVPERYRERLFYPHNPQVTLMRTTPEENARQGAWIAERLNRCEGEVRFLLPEGGVSALDAPGQAFWDPAADAALFEAIESHLVQTAKRRLIRVPHHINDPQFARIAVAQFQAIAPA</sequence>
<evidence type="ECO:0000256" key="1">
    <source>
        <dbReference type="HAMAP-Rule" id="MF_00677"/>
    </source>
</evidence>
<dbReference type="PANTHER" id="PTHR31862:SF1">
    <property type="entry name" value="UPF0261 DOMAIN PROTEIN (AFU_ORTHOLOGUE AFUA_1G10120)"/>
    <property type="match status" value="1"/>
</dbReference>
<dbReference type="InterPro" id="IPR051353">
    <property type="entry name" value="Tobamovirus_resist_UPF0261"/>
</dbReference>
<evidence type="ECO:0000313" key="4">
    <source>
        <dbReference type="EMBL" id="OZI36535.1"/>
    </source>
</evidence>
<dbReference type="Gene3D" id="3.40.50.12030">
    <property type="entry name" value="Uncharacterised protein family UPF0261, NC domain"/>
    <property type="match status" value="1"/>
</dbReference>
<dbReference type="InterPro" id="IPR056778">
    <property type="entry name" value="UPF0261_C"/>
</dbReference>
<reference evidence="4 5" key="1">
    <citation type="submission" date="2017-05" db="EMBL/GenBank/DDBJ databases">
        <title>Complete and WGS of Bordetella genogroups.</title>
        <authorList>
            <person name="Spilker T."/>
            <person name="LiPuma J."/>
        </authorList>
    </citation>
    <scope>NUCLEOTIDE SEQUENCE [LARGE SCALE GENOMIC DNA]</scope>
    <source>
        <strain evidence="4 5">AU17610</strain>
    </source>
</reference>